<dbReference type="PANTHER" id="PTHR41287:SF1">
    <property type="entry name" value="PROTEIN YMFN"/>
    <property type="match status" value="1"/>
</dbReference>
<reference evidence="3 4" key="1">
    <citation type="submission" date="2020-08" db="EMBL/GenBank/DDBJ databases">
        <title>Genome sequence of Leucobacter denitrificans KACC 14055T.</title>
        <authorList>
            <person name="Hyun D.-W."/>
            <person name="Bae J.-W."/>
        </authorList>
    </citation>
    <scope>NUCLEOTIDE SEQUENCE [LARGE SCALE GENOMIC DNA]</scope>
    <source>
        <strain evidence="3 4">KACC 14055</strain>
    </source>
</reference>
<dbReference type="InterPro" id="IPR046462">
    <property type="entry name" value="TerL_nuclease"/>
</dbReference>
<dbReference type="InterPro" id="IPR027417">
    <property type="entry name" value="P-loop_NTPase"/>
</dbReference>
<dbReference type="KEGG" id="ldn:H9L06_08785"/>
<evidence type="ECO:0000259" key="1">
    <source>
        <dbReference type="Pfam" id="PF03354"/>
    </source>
</evidence>
<dbReference type="InterPro" id="IPR005021">
    <property type="entry name" value="Terminase_largesu-like"/>
</dbReference>
<keyword evidence="4" id="KW-1185">Reference proteome</keyword>
<dbReference type="PANTHER" id="PTHR41287">
    <property type="match status" value="1"/>
</dbReference>
<dbReference type="Gene3D" id="3.40.50.300">
    <property type="entry name" value="P-loop containing nucleotide triphosphate hydrolases"/>
    <property type="match status" value="1"/>
</dbReference>
<dbReference type="Pfam" id="PF03354">
    <property type="entry name" value="TerL_ATPase"/>
    <property type="match status" value="1"/>
</dbReference>
<protein>
    <submittedName>
        <fullName evidence="3">Terminase large subunit</fullName>
    </submittedName>
</protein>
<dbReference type="AlphaFoldDB" id="A0A7G9S825"/>
<dbReference type="EMBL" id="CP060716">
    <property type="protein sequence ID" value="QNN64000.1"/>
    <property type="molecule type" value="Genomic_DNA"/>
</dbReference>
<dbReference type="GO" id="GO:0004519">
    <property type="term" value="F:endonuclease activity"/>
    <property type="evidence" value="ECO:0007669"/>
    <property type="project" value="InterPro"/>
</dbReference>
<feature type="domain" description="Terminase large subunit-like endonuclease" evidence="2">
    <location>
        <begin position="222"/>
        <end position="325"/>
    </location>
</feature>
<feature type="domain" description="Terminase large subunit-like endonuclease" evidence="2">
    <location>
        <begin position="364"/>
        <end position="472"/>
    </location>
</feature>
<dbReference type="SUPFAM" id="SSF52540">
    <property type="entry name" value="P-loop containing nucleoside triphosphate hydrolases"/>
    <property type="match status" value="1"/>
</dbReference>
<sequence>MARAGAKGAITADPLDFTGWPEPGWQRLVRFAEEFVIVPKGVGAGEPFELREWQVEIVKGLFPESGRPRTGLVSLPRANGKTTLAAIIALYELFASGTLSPQVMVVAGTEQVARHTLKIASRMIELSPELAERAHLLQASIKVPHTGGELLTAASTVAALQGFDPSLLIVDELHTVTADDWEAASSVAGKRPQSLTLAISTPSDSQDSVMFELVKYGRLNEDPSFYFKEFAADQGCDLFDREQWAKANPALGDFLTADGLLSVAKTMREAAFRRYRLGQWVGANDSWLPFGVWDALAVDRHLKDGERVVLGFDGSASGDSTALVAVTLDFHVVPLNIWANPGEPGWRVPRGDVGDAVAEAFDRYDVVELAADPWGWRSELEEWGKQFGDRRVVEFNTGYRNRMGPAADRVYAAVMEKKLTHNGDQRLAEHVRNTVAQQTAVGALVQKDKKNSPRKIDATVAMIAAFDRAAWHGRKRSRKAVSF</sequence>
<dbReference type="Pfam" id="PF20441">
    <property type="entry name" value="TerL_nuclease"/>
    <property type="match status" value="2"/>
</dbReference>
<dbReference type="Proteomes" id="UP000515934">
    <property type="component" value="Chromosome"/>
</dbReference>
<gene>
    <name evidence="3" type="ORF">H9L06_08785</name>
</gene>
<dbReference type="Gene3D" id="3.30.420.240">
    <property type="match status" value="1"/>
</dbReference>
<evidence type="ECO:0000313" key="4">
    <source>
        <dbReference type="Proteomes" id="UP000515934"/>
    </source>
</evidence>
<organism evidence="3 4">
    <name type="scientific">Leucobacter denitrificans</name>
    <dbReference type="NCBI Taxonomy" id="683042"/>
    <lineage>
        <taxon>Bacteria</taxon>
        <taxon>Bacillati</taxon>
        <taxon>Actinomycetota</taxon>
        <taxon>Actinomycetes</taxon>
        <taxon>Micrococcales</taxon>
        <taxon>Microbacteriaceae</taxon>
        <taxon>Leucobacter</taxon>
    </lineage>
</organism>
<name>A0A7G9S825_9MICO</name>
<evidence type="ECO:0000313" key="3">
    <source>
        <dbReference type="EMBL" id="QNN64000.1"/>
    </source>
</evidence>
<accession>A0A7G9S825</accession>
<proteinExistence type="predicted"/>
<feature type="domain" description="Terminase large subunit-like ATPase" evidence="1">
    <location>
        <begin position="53"/>
        <end position="216"/>
    </location>
</feature>
<dbReference type="InterPro" id="IPR046461">
    <property type="entry name" value="TerL_ATPase"/>
</dbReference>
<evidence type="ECO:0000259" key="2">
    <source>
        <dbReference type="Pfam" id="PF20441"/>
    </source>
</evidence>